<evidence type="ECO:0000313" key="2">
    <source>
        <dbReference type="EMBL" id="QKU33946.1"/>
    </source>
</evidence>
<proteinExistence type="predicted"/>
<reference evidence="2" key="1">
    <citation type="submission" date="2017-06" db="EMBL/GenBank/DDBJ databases">
        <authorList>
            <person name="Assis F.L."/>
            <person name="Abrahao J.S."/>
            <person name="Silva L."/>
            <person name="Khalil J.B."/>
            <person name="Rodrigues R."/>
            <person name="Silva L.S."/>
            <person name="Boratto P."/>
            <person name="Andrade M."/>
            <person name="Kroon E.G."/>
            <person name="Ribeiro B."/>
            <person name="Bergier I."/>
            <person name="Seligmann H."/>
            <person name="Ghigo E."/>
            <person name="Colson P."/>
            <person name="Levasseur A."/>
            <person name="Raoult D."/>
            <person name="Scola B.L."/>
        </authorList>
    </citation>
    <scope>NUCLEOTIDE SEQUENCE</scope>
    <source>
        <strain evidence="2">Deep ocean</strain>
    </source>
</reference>
<keyword evidence="1" id="KW-0472">Membrane</keyword>
<dbReference type="RefSeq" id="YP_010780558.1">
    <property type="nucleotide sequence ID" value="NC_075038.1"/>
</dbReference>
<keyword evidence="1" id="KW-1133">Transmembrane helix</keyword>
<dbReference type="Gene3D" id="3.90.1720.10">
    <property type="entry name" value="endopeptidase domain like (from Nostoc punctiforme)"/>
    <property type="match status" value="1"/>
</dbReference>
<dbReference type="SUPFAM" id="SSF54001">
    <property type="entry name" value="Cysteine proteinases"/>
    <property type="match status" value="1"/>
</dbReference>
<evidence type="ECO:0000256" key="1">
    <source>
        <dbReference type="SAM" id="Phobius"/>
    </source>
</evidence>
<dbReference type="KEGG" id="vg:80517249"/>
<keyword evidence="1" id="KW-0812">Transmembrane</keyword>
<accession>A0A6N1NPG3</accession>
<reference evidence="2" key="2">
    <citation type="journal article" date="2018" name="Nat. Commun.">
        <title>Tailed giant Tupanvirus possesses the most complete translational apparatus of the known virosphere.</title>
        <authorList>
            <person name="Abrahao J."/>
            <person name="Silva L."/>
            <person name="Silva L.S."/>
            <person name="Khalil J.Y.B."/>
            <person name="Rodrigues R."/>
            <person name="Arantes T."/>
            <person name="Assis F."/>
            <person name="Boratto P."/>
            <person name="Andrade M."/>
            <person name="Kroon E.G."/>
            <person name="Ribeiro B."/>
            <person name="Bergier I."/>
            <person name="Seligmann H."/>
            <person name="Ghigo E."/>
            <person name="Colson P."/>
            <person name="Levasseur A."/>
            <person name="Kroemer G."/>
            <person name="Raoult D."/>
            <person name="La Scola B."/>
        </authorList>
    </citation>
    <scope>NUCLEOTIDE SEQUENCE [LARGE SCALE GENOMIC DNA]</scope>
    <source>
        <strain evidence="2">Deep ocean</strain>
    </source>
</reference>
<name>A0A6N1NPG3_9VIRU</name>
<feature type="transmembrane region" description="Helical" evidence="1">
    <location>
        <begin position="6"/>
        <end position="24"/>
    </location>
</feature>
<protein>
    <submittedName>
        <fullName evidence="2">Uncharacterized protein</fullName>
    </submittedName>
</protein>
<dbReference type="InterPro" id="IPR038765">
    <property type="entry name" value="Papain-like_cys_pep_sf"/>
</dbReference>
<organism evidence="2">
    <name type="scientific">Tupanvirus deep ocean</name>
    <dbReference type="NCBI Taxonomy" id="2126984"/>
    <lineage>
        <taxon>Viruses</taxon>
        <taxon>Varidnaviria</taxon>
        <taxon>Bamfordvirae</taxon>
        <taxon>Nucleocytoviricota</taxon>
        <taxon>Megaviricetes</taxon>
        <taxon>Imitervirales</taxon>
        <taxon>Mimiviridae</taxon>
        <taxon>Megamimivirinae</taxon>
        <taxon>Tupanvirus</taxon>
        <taxon>Tupanvirus altamarinense</taxon>
    </lineage>
</organism>
<sequence length="263" mass="31240">MKLLYYILIIIILLIVVFFLLMFITDTNKYDEPIYDFNQIKRNFKTGDIILFSCNKHSSLLDRAAYYCRTEFLGSPYGHCGIILRDGKNLYLVECTTAEHTSYEKAMHLNNYNKGGVRIIDLETMIQDYYNENGGFFGVKYIKEEIPNQIFFDNLMKYKESIFENKFLLFLFAIVDVIVSNSAAKKFINLYYGPEDQDHSKRMMCCEFIYRMLKDCGAVMDYQAKLFWPYLFTNGKFDELSIMKFSKPVRFTSIKYHQQENYY</sequence>
<dbReference type="GeneID" id="80517249"/>
<dbReference type="EMBL" id="MF405918">
    <property type="protein sequence ID" value="QKU33946.1"/>
    <property type="molecule type" value="Genomic_DNA"/>
</dbReference>